<reference evidence="1" key="1">
    <citation type="submission" date="2021-12" db="EMBL/GenBank/DDBJ databases">
        <authorList>
            <person name="Martin H S."/>
        </authorList>
    </citation>
    <scope>NUCLEOTIDE SEQUENCE</scope>
</reference>
<proteinExistence type="predicted"/>
<dbReference type="OrthoDB" id="7486286at2759"/>
<sequence length="78" mass="8381">MSLFRFVLRRWHSGQQSGVAGAGRAGVHSPLTRAGRAALKVGAPPEGRWSRDAKGAYPRPSLVASPMFGQTVAFLNEF</sequence>
<dbReference type="AlphaFoldDB" id="A0A8J9VLV9"/>
<evidence type="ECO:0000313" key="1">
    <source>
        <dbReference type="EMBL" id="CAH0722260.1"/>
    </source>
</evidence>
<keyword evidence="2" id="KW-1185">Reference proteome</keyword>
<protein>
    <submittedName>
        <fullName evidence="1">Uncharacterized protein</fullName>
    </submittedName>
</protein>
<dbReference type="EMBL" id="OV170223">
    <property type="protein sequence ID" value="CAH0722260.1"/>
    <property type="molecule type" value="Genomic_DNA"/>
</dbReference>
<organism evidence="1 2">
    <name type="scientific">Brenthis ino</name>
    <name type="common">lesser marbled fritillary</name>
    <dbReference type="NCBI Taxonomy" id="405034"/>
    <lineage>
        <taxon>Eukaryota</taxon>
        <taxon>Metazoa</taxon>
        <taxon>Ecdysozoa</taxon>
        <taxon>Arthropoda</taxon>
        <taxon>Hexapoda</taxon>
        <taxon>Insecta</taxon>
        <taxon>Pterygota</taxon>
        <taxon>Neoptera</taxon>
        <taxon>Endopterygota</taxon>
        <taxon>Lepidoptera</taxon>
        <taxon>Glossata</taxon>
        <taxon>Ditrysia</taxon>
        <taxon>Papilionoidea</taxon>
        <taxon>Nymphalidae</taxon>
        <taxon>Heliconiinae</taxon>
        <taxon>Argynnini</taxon>
        <taxon>Brenthis</taxon>
    </lineage>
</organism>
<gene>
    <name evidence="1" type="ORF">BINO364_LOCUS8252</name>
</gene>
<name>A0A8J9VLV9_9NEOP</name>
<dbReference type="Proteomes" id="UP000838878">
    <property type="component" value="Chromosome 3"/>
</dbReference>
<accession>A0A8J9VLV9</accession>
<evidence type="ECO:0000313" key="2">
    <source>
        <dbReference type="Proteomes" id="UP000838878"/>
    </source>
</evidence>
<feature type="non-terminal residue" evidence="1">
    <location>
        <position position="78"/>
    </location>
</feature>